<comment type="caution">
    <text evidence="1">The sequence shown here is derived from an EMBL/GenBank/DDBJ whole genome shotgun (WGS) entry which is preliminary data.</text>
</comment>
<dbReference type="Proteomes" id="UP001500748">
    <property type="component" value="Unassembled WGS sequence"/>
</dbReference>
<proteinExistence type="predicted"/>
<sequence length="137" mass="16750">MMMIEPKFRCGTREAINKLATELNMPFDEWMQDWPYEVANSEEIEKYISHYRKVTDDDEKFVLMQAIIQAAEDQKQQEQFLKYWLIVQELLKQDFQIHEYTIYYWSCFDTQDIQDCFKISVFMRDLFVNQKEKTLEA</sequence>
<name>A0ABP7GFC8_9FLAO</name>
<dbReference type="RefSeq" id="WP_345141932.1">
    <property type="nucleotide sequence ID" value="NZ_BAABDU010000003.1"/>
</dbReference>
<dbReference type="EMBL" id="BAABDU010000003">
    <property type="protein sequence ID" value="GAA3762980.1"/>
    <property type="molecule type" value="Genomic_DNA"/>
</dbReference>
<gene>
    <name evidence="1" type="ORF">GCM10022423_13230</name>
</gene>
<evidence type="ECO:0000313" key="1">
    <source>
        <dbReference type="EMBL" id="GAA3762980.1"/>
    </source>
</evidence>
<organism evidence="1 2">
    <name type="scientific">Flavobacterium ginsengiterrae</name>
    <dbReference type="NCBI Taxonomy" id="871695"/>
    <lineage>
        <taxon>Bacteria</taxon>
        <taxon>Pseudomonadati</taxon>
        <taxon>Bacteroidota</taxon>
        <taxon>Flavobacteriia</taxon>
        <taxon>Flavobacteriales</taxon>
        <taxon>Flavobacteriaceae</taxon>
        <taxon>Flavobacterium</taxon>
    </lineage>
</organism>
<keyword evidence="2" id="KW-1185">Reference proteome</keyword>
<accession>A0ABP7GFC8</accession>
<evidence type="ECO:0000313" key="2">
    <source>
        <dbReference type="Proteomes" id="UP001500748"/>
    </source>
</evidence>
<protein>
    <submittedName>
        <fullName evidence="1">Uncharacterized protein</fullName>
    </submittedName>
</protein>
<reference evidence="2" key="1">
    <citation type="journal article" date="2019" name="Int. J. Syst. Evol. Microbiol.">
        <title>The Global Catalogue of Microorganisms (GCM) 10K type strain sequencing project: providing services to taxonomists for standard genome sequencing and annotation.</title>
        <authorList>
            <consortium name="The Broad Institute Genomics Platform"/>
            <consortium name="The Broad Institute Genome Sequencing Center for Infectious Disease"/>
            <person name="Wu L."/>
            <person name="Ma J."/>
        </authorList>
    </citation>
    <scope>NUCLEOTIDE SEQUENCE [LARGE SCALE GENOMIC DNA]</scope>
    <source>
        <strain evidence="2">JCM 17337</strain>
    </source>
</reference>